<keyword evidence="7 9" id="KW-0472">Membrane</keyword>
<comment type="caution">
    <text evidence="11">The sequence shown here is derived from an EMBL/GenBank/DDBJ whole genome shotgun (WGS) entry which is preliminary data.</text>
</comment>
<dbReference type="PANTHER" id="PTHR33573">
    <property type="entry name" value="CASP-LIKE PROTEIN 4A4"/>
    <property type="match status" value="1"/>
</dbReference>
<dbReference type="Proteomes" id="UP000245207">
    <property type="component" value="Unassembled WGS sequence"/>
</dbReference>
<dbReference type="EMBL" id="PKPP01014475">
    <property type="protein sequence ID" value="PWA39609.1"/>
    <property type="molecule type" value="Genomic_DNA"/>
</dbReference>
<feature type="domain" description="Casparian strip membrane protein" evidence="10">
    <location>
        <begin position="46"/>
        <end position="145"/>
    </location>
</feature>
<dbReference type="Pfam" id="PF04535">
    <property type="entry name" value="CASP_dom"/>
    <property type="match status" value="1"/>
</dbReference>
<accession>A0A2U1KS73</accession>
<organism evidence="11 12">
    <name type="scientific">Artemisia annua</name>
    <name type="common">Sweet wormwood</name>
    <dbReference type="NCBI Taxonomy" id="35608"/>
    <lineage>
        <taxon>Eukaryota</taxon>
        <taxon>Viridiplantae</taxon>
        <taxon>Streptophyta</taxon>
        <taxon>Embryophyta</taxon>
        <taxon>Tracheophyta</taxon>
        <taxon>Spermatophyta</taxon>
        <taxon>Magnoliopsida</taxon>
        <taxon>eudicotyledons</taxon>
        <taxon>Gunneridae</taxon>
        <taxon>Pentapetalae</taxon>
        <taxon>asterids</taxon>
        <taxon>campanulids</taxon>
        <taxon>Asterales</taxon>
        <taxon>Asteraceae</taxon>
        <taxon>Asteroideae</taxon>
        <taxon>Anthemideae</taxon>
        <taxon>Artemisiinae</taxon>
        <taxon>Artemisia</taxon>
    </lineage>
</organism>
<evidence type="ECO:0000256" key="5">
    <source>
        <dbReference type="ARBA" id="ARBA00022692"/>
    </source>
</evidence>
<feature type="transmembrane region" description="Helical" evidence="9">
    <location>
        <begin position="98"/>
        <end position="116"/>
    </location>
</feature>
<evidence type="ECO:0000256" key="1">
    <source>
        <dbReference type="ARBA" id="ARBA00004651"/>
    </source>
</evidence>
<dbReference type="InterPro" id="IPR006459">
    <property type="entry name" value="CASP/CASPL"/>
</dbReference>
<evidence type="ECO:0000256" key="4">
    <source>
        <dbReference type="ARBA" id="ARBA00022475"/>
    </source>
</evidence>
<evidence type="ECO:0000256" key="9">
    <source>
        <dbReference type="RuleBase" id="RU361233"/>
    </source>
</evidence>
<keyword evidence="4 9" id="KW-1003">Cell membrane</keyword>
<evidence type="ECO:0000256" key="7">
    <source>
        <dbReference type="ARBA" id="ARBA00023136"/>
    </source>
</evidence>
<feature type="transmembrane region" description="Helical" evidence="9">
    <location>
        <begin position="51"/>
        <end position="71"/>
    </location>
</feature>
<reference evidence="11 12" key="1">
    <citation type="journal article" date="2018" name="Mol. Plant">
        <title>The genome of Artemisia annua provides insight into the evolution of Asteraceae family and artemisinin biosynthesis.</title>
        <authorList>
            <person name="Shen Q."/>
            <person name="Zhang L."/>
            <person name="Liao Z."/>
            <person name="Wang S."/>
            <person name="Yan T."/>
            <person name="Shi P."/>
            <person name="Liu M."/>
            <person name="Fu X."/>
            <person name="Pan Q."/>
            <person name="Wang Y."/>
            <person name="Lv Z."/>
            <person name="Lu X."/>
            <person name="Zhang F."/>
            <person name="Jiang W."/>
            <person name="Ma Y."/>
            <person name="Chen M."/>
            <person name="Hao X."/>
            <person name="Li L."/>
            <person name="Tang Y."/>
            <person name="Lv G."/>
            <person name="Zhou Y."/>
            <person name="Sun X."/>
            <person name="Brodelius P.E."/>
            <person name="Rose J.K.C."/>
            <person name="Tang K."/>
        </authorList>
    </citation>
    <scope>NUCLEOTIDE SEQUENCE [LARGE SCALE GENOMIC DNA]</scope>
    <source>
        <strain evidence="12">cv. Huhao1</strain>
        <tissue evidence="11">Leaf</tissue>
    </source>
</reference>
<evidence type="ECO:0000256" key="3">
    <source>
        <dbReference type="ARBA" id="ARBA00011489"/>
    </source>
</evidence>
<comment type="subunit">
    <text evidence="3 9">Homodimer and heterodimers.</text>
</comment>
<name>A0A2U1KS73_ARTAN</name>
<sequence length="149" mass="16575">MTNDMKPPPQNIVQPPEQTPVTTKVAAEVETGHDMVSSTRKFSRNYDVMHIVLRVVCIFASVVSIVVMVTAKEKSTISIYGFDLPLYSKWSFSGSFEYLVAASSVVAAHSLVQLVMTASRTLRKSSVFSSRNHAWLIFACDQCLRILDD</sequence>
<proteinExistence type="inferred from homology"/>
<keyword evidence="5 9" id="KW-0812">Transmembrane</keyword>
<dbReference type="InterPro" id="IPR006702">
    <property type="entry name" value="CASP_dom"/>
</dbReference>
<dbReference type="NCBIfam" id="TIGR01569">
    <property type="entry name" value="A_tha_TIGR01569"/>
    <property type="match status" value="1"/>
</dbReference>
<dbReference type="PANTHER" id="PTHR33573:SF48">
    <property type="entry name" value="CASP-LIKE PROTEIN 3A1"/>
    <property type="match status" value="1"/>
</dbReference>
<dbReference type="OrthoDB" id="1918787at2759"/>
<comment type="similarity">
    <text evidence="2 9">Belongs to the Casparian strip membrane proteins (CASP) family.</text>
</comment>
<dbReference type="STRING" id="35608.A0A2U1KS73"/>
<dbReference type="AlphaFoldDB" id="A0A2U1KS73"/>
<dbReference type="GO" id="GO:0005886">
    <property type="term" value="C:plasma membrane"/>
    <property type="evidence" value="ECO:0007669"/>
    <property type="project" value="UniProtKB-SubCell"/>
</dbReference>
<gene>
    <name evidence="11" type="ORF">CTI12_AA571390</name>
</gene>
<evidence type="ECO:0000256" key="8">
    <source>
        <dbReference type="ARBA" id="ARBA00023180"/>
    </source>
</evidence>
<comment type="caution">
    <text evidence="9">Lacks conserved residue(s) required for the propagation of feature annotation.</text>
</comment>
<evidence type="ECO:0000256" key="6">
    <source>
        <dbReference type="ARBA" id="ARBA00022989"/>
    </source>
</evidence>
<evidence type="ECO:0000313" key="11">
    <source>
        <dbReference type="EMBL" id="PWA39609.1"/>
    </source>
</evidence>
<evidence type="ECO:0000313" key="12">
    <source>
        <dbReference type="Proteomes" id="UP000245207"/>
    </source>
</evidence>
<keyword evidence="12" id="KW-1185">Reference proteome</keyword>
<keyword evidence="8" id="KW-0325">Glycoprotein</keyword>
<evidence type="ECO:0000259" key="10">
    <source>
        <dbReference type="Pfam" id="PF04535"/>
    </source>
</evidence>
<evidence type="ECO:0000256" key="2">
    <source>
        <dbReference type="ARBA" id="ARBA00007651"/>
    </source>
</evidence>
<keyword evidence="6 9" id="KW-1133">Transmembrane helix</keyword>
<protein>
    <recommendedName>
        <fullName evidence="9">CASP-like protein</fullName>
    </recommendedName>
</protein>
<comment type="subcellular location">
    <subcellularLocation>
        <location evidence="1 9">Cell membrane</location>
        <topology evidence="1 9">Multi-pass membrane protein</topology>
    </subcellularLocation>
</comment>